<dbReference type="Gene3D" id="3.10.450.580">
    <property type="entry name" value="Mediator complex, subunit Med6"/>
    <property type="match status" value="1"/>
</dbReference>
<evidence type="ECO:0000313" key="9">
    <source>
        <dbReference type="EMBL" id="ORD94783.1"/>
    </source>
</evidence>
<accession>A0A1Y1S8I3</accession>
<keyword evidence="6 8" id="KW-0539">Nucleus</keyword>
<comment type="caution">
    <text evidence="9">The sequence shown here is derived from an EMBL/GenBank/DDBJ whole genome shotgun (WGS) entry which is preliminary data.</text>
</comment>
<comment type="subunit">
    <text evidence="8">Component of the Mediator complex.</text>
</comment>
<sequence length="177" mass="21320">MQTNEMKLFFFEPLFLQNNQLNNETVLDYFSISPFYDKESLNEIIRMQSQHTKINMHEHLKRMNGIYYEVDKTLTRDNNLFIIYKKENKPGREAQLITAYYVMFGYIYASPSIDYLSENRVVEILWKMNNCLDLYETNTRFDFLRGVCSYDTNQVEKNEDDVKLLVDSIREFVHQNK</sequence>
<dbReference type="OrthoDB" id="344220at2759"/>
<evidence type="ECO:0000256" key="6">
    <source>
        <dbReference type="ARBA" id="ARBA00023242"/>
    </source>
</evidence>
<keyword evidence="5 8" id="KW-0804">Transcription</keyword>
<dbReference type="VEuPathDB" id="MicrosporidiaDB:ECANGB1_2325"/>
<evidence type="ECO:0000256" key="1">
    <source>
        <dbReference type="ARBA" id="ARBA00004123"/>
    </source>
</evidence>
<reference evidence="9 10" key="1">
    <citation type="journal article" date="2017" name="Environ. Microbiol.">
        <title>Decay of the glycolytic pathway and adaptation to intranuclear parasitism within Enterocytozoonidae microsporidia.</title>
        <authorList>
            <person name="Wiredu Boakye D."/>
            <person name="Jaroenlak P."/>
            <person name="Prachumwat A."/>
            <person name="Williams T.A."/>
            <person name="Bateman K.S."/>
            <person name="Itsathitphaisarn O."/>
            <person name="Sritunyalucksana K."/>
            <person name="Paszkiewicz K.H."/>
            <person name="Moore K.A."/>
            <person name="Stentiford G.D."/>
            <person name="Williams B.A."/>
        </authorList>
    </citation>
    <scope>NUCLEOTIDE SEQUENCE [LARGE SCALE GENOMIC DNA]</scope>
    <source>
        <strain evidence="9 10">GB1</strain>
    </source>
</reference>
<evidence type="ECO:0000256" key="7">
    <source>
        <dbReference type="ARBA" id="ARBA00031259"/>
    </source>
</evidence>
<comment type="similarity">
    <text evidence="2 8">Belongs to the Mediator complex subunit 6 family.</text>
</comment>
<keyword evidence="4 8" id="KW-0805">Transcription regulation</keyword>
<dbReference type="PANTHER" id="PTHR13104">
    <property type="entry name" value="MED-6-RELATED"/>
    <property type="match status" value="1"/>
</dbReference>
<evidence type="ECO:0000256" key="5">
    <source>
        <dbReference type="ARBA" id="ARBA00023163"/>
    </source>
</evidence>
<evidence type="ECO:0000256" key="4">
    <source>
        <dbReference type="ARBA" id="ARBA00023015"/>
    </source>
</evidence>
<dbReference type="GO" id="GO:0016592">
    <property type="term" value="C:mediator complex"/>
    <property type="evidence" value="ECO:0007669"/>
    <property type="project" value="InterPro"/>
</dbReference>
<evidence type="ECO:0000256" key="2">
    <source>
        <dbReference type="ARBA" id="ARBA00007526"/>
    </source>
</evidence>
<dbReference type="Pfam" id="PF04934">
    <property type="entry name" value="Med6"/>
    <property type="match status" value="1"/>
</dbReference>
<protein>
    <recommendedName>
        <fullName evidence="3 8">Mediator of RNA polymerase II transcription subunit 6</fullName>
    </recommendedName>
    <alternativeName>
        <fullName evidence="7 8">Mediator complex subunit 6</fullName>
    </alternativeName>
</protein>
<evidence type="ECO:0000256" key="8">
    <source>
        <dbReference type="RuleBase" id="RU364143"/>
    </source>
</evidence>
<evidence type="ECO:0000256" key="3">
    <source>
        <dbReference type="ARBA" id="ARBA00020634"/>
    </source>
</evidence>
<dbReference type="EMBL" id="LWDP01000009">
    <property type="protein sequence ID" value="ORD94783.1"/>
    <property type="molecule type" value="Genomic_DNA"/>
</dbReference>
<keyword evidence="10" id="KW-1185">Reference proteome</keyword>
<keyword evidence="8" id="KW-0010">Activator</keyword>
<dbReference type="InterPro" id="IPR038566">
    <property type="entry name" value="Mediator_Med6_sf"/>
</dbReference>
<dbReference type="GO" id="GO:0003712">
    <property type="term" value="F:transcription coregulator activity"/>
    <property type="evidence" value="ECO:0007669"/>
    <property type="project" value="InterPro"/>
</dbReference>
<dbReference type="GO" id="GO:0006357">
    <property type="term" value="P:regulation of transcription by RNA polymerase II"/>
    <property type="evidence" value="ECO:0007669"/>
    <property type="project" value="InterPro"/>
</dbReference>
<gene>
    <name evidence="8 9" type="primary">MED6</name>
    <name evidence="9" type="ORF">ECANGB1_2325</name>
</gene>
<dbReference type="AlphaFoldDB" id="A0A1Y1S8I3"/>
<organism evidence="9 10">
    <name type="scientific">Enterospora canceri</name>
    <dbReference type="NCBI Taxonomy" id="1081671"/>
    <lineage>
        <taxon>Eukaryota</taxon>
        <taxon>Fungi</taxon>
        <taxon>Fungi incertae sedis</taxon>
        <taxon>Microsporidia</taxon>
        <taxon>Enterocytozoonidae</taxon>
        <taxon>Enterospora</taxon>
    </lineage>
</organism>
<evidence type="ECO:0000313" key="10">
    <source>
        <dbReference type="Proteomes" id="UP000192639"/>
    </source>
</evidence>
<proteinExistence type="inferred from homology"/>
<dbReference type="InterPro" id="IPR007018">
    <property type="entry name" value="Mediator_Med6"/>
</dbReference>
<comment type="function">
    <text evidence="8">Component of the Mediator complex, a coactivator involved in the regulated transcription of nearly all RNA polymerase II-dependent genes. Mediator functions as a bridge to convey information from gene-specific regulatory proteins to the basal RNA polymerase II transcription machinery. Mediator is recruited to promoters by direct interactions with regulatory proteins and serves as a scaffold for the assembly of a functional preinitiation complex with RNA polymerase II and the general transcription factors.</text>
</comment>
<dbReference type="Proteomes" id="UP000192639">
    <property type="component" value="Unassembled WGS sequence"/>
</dbReference>
<name>A0A1Y1S8I3_9MICR</name>
<comment type="subcellular location">
    <subcellularLocation>
        <location evidence="1 8">Nucleus</location>
    </subcellularLocation>
</comment>